<dbReference type="AlphaFoldDB" id="A0A7J0CDV1"/>
<feature type="transmembrane region" description="Helical" evidence="1">
    <location>
        <begin position="116"/>
        <end position="136"/>
    </location>
</feature>
<reference evidence="2 4" key="1">
    <citation type="submission" date="2020-05" db="EMBL/GenBank/DDBJ databases">
        <title>Whole genome shotgun sequence of Streptomyces fulvorobeus NBRC 15897.</title>
        <authorList>
            <person name="Komaki H."/>
            <person name="Tamura T."/>
        </authorList>
    </citation>
    <scope>NUCLEOTIDE SEQUENCE [LARGE SCALE GENOMIC DNA]</scope>
    <source>
        <strain evidence="2 4">NBRC 15897</strain>
    </source>
</reference>
<dbReference type="EMBL" id="JACCCF010000001">
    <property type="protein sequence ID" value="NYE43919.1"/>
    <property type="molecule type" value="Genomic_DNA"/>
</dbReference>
<keyword evidence="1" id="KW-0812">Transmembrane</keyword>
<feature type="transmembrane region" description="Helical" evidence="1">
    <location>
        <begin position="15"/>
        <end position="40"/>
    </location>
</feature>
<evidence type="ECO:0000256" key="1">
    <source>
        <dbReference type="SAM" id="Phobius"/>
    </source>
</evidence>
<reference evidence="3 5" key="2">
    <citation type="submission" date="2020-07" db="EMBL/GenBank/DDBJ databases">
        <title>Sequencing the genomes of 1000 actinobacteria strains.</title>
        <authorList>
            <person name="Klenk H.-P."/>
        </authorList>
    </citation>
    <scope>NUCLEOTIDE SEQUENCE [LARGE SCALE GENOMIC DNA]</scope>
    <source>
        <strain evidence="3 5">DSM 41455</strain>
    </source>
</reference>
<keyword evidence="1" id="KW-1133">Transmembrane helix</keyword>
<dbReference type="RefSeq" id="WP_173316715.1">
    <property type="nucleotide sequence ID" value="NZ_BAAAUE010000013.1"/>
</dbReference>
<comment type="caution">
    <text evidence="2">The sequence shown here is derived from an EMBL/GenBank/DDBJ whole genome shotgun (WGS) entry which is preliminary data.</text>
</comment>
<name>A0A7J0CDV1_9ACTN</name>
<proteinExistence type="predicted"/>
<evidence type="ECO:0000313" key="3">
    <source>
        <dbReference type="EMBL" id="NYE43919.1"/>
    </source>
</evidence>
<feature type="transmembrane region" description="Helical" evidence="1">
    <location>
        <begin position="46"/>
        <end position="64"/>
    </location>
</feature>
<dbReference type="Proteomes" id="UP000498980">
    <property type="component" value="Unassembled WGS sequence"/>
</dbReference>
<keyword evidence="1" id="KW-0472">Membrane</keyword>
<evidence type="ECO:0000313" key="5">
    <source>
        <dbReference type="Proteomes" id="UP000530403"/>
    </source>
</evidence>
<accession>A0A7J0CDV1</accession>
<sequence length="157" mass="16257">MTAPSYPPKRTVRPVLAAFTRFVVCGGGVGLASGGVLVLLDDRMPMALANVLVTVVSTLLATELHSRVTFRSGPGRWGVHLRSGLTAAVSYAFTTGALLCLYAVRPEPLALVEQAVYLSASALAGVGRFAVLRIVVFAERAATADISLGKASVAMAA</sequence>
<keyword evidence="4" id="KW-1185">Reference proteome</keyword>
<dbReference type="Proteomes" id="UP000530403">
    <property type="component" value="Unassembled WGS sequence"/>
</dbReference>
<dbReference type="EMBL" id="BLWC01000001">
    <property type="protein sequence ID" value="GFN00418.1"/>
    <property type="molecule type" value="Genomic_DNA"/>
</dbReference>
<gene>
    <name evidence="3" type="ORF">HEB29_004930</name>
    <name evidence="2" type="ORF">Sfulv_52280</name>
</gene>
<organism evidence="2 4">
    <name type="scientific">Streptomyces fulvorobeus</name>
    <dbReference type="NCBI Taxonomy" id="284028"/>
    <lineage>
        <taxon>Bacteria</taxon>
        <taxon>Bacillati</taxon>
        <taxon>Actinomycetota</taxon>
        <taxon>Actinomycetes</taxon>
        <taxon>Kitasatosporales</taxon>
        <taxon>Streptomycetaceae</taxon>
        <taxon>Streptomyces</taxon>
    </lineage>
</organism>
<evidence type="ECO:0000313" key="4">
    <source>
        <dbReference type="Proteomes" id="UP000498980"/>
    </source>
</evidence>
<protein>
    <submittedName>
        <fullName evidence="3">Putative flippase GtrA</fullName>
    </submittedName>
</protein>
<feature type="transmembrane region" description="Helical" evidence="1">
    <location>
        <begin position="85"/>
        <end position="104"/>
    </location>
</feature>
<evidence type="ECO:0000313" key="2">
    <source>
        <dbReference type="EMBL" id="GFN00418.1"/>
    </source>
</evidence>